<dbReference type="STRING" id="879243.Poras_1507"/>
<evidence type="ECO:0000313" key="9">
    <source>
        <dbReference type="Proteomes" id="UP000006545"/>
    </source>
</evidence>
<dbReference type="InterPro" id="IPR004358">
    <property type="entry name" value="Sig_transdc_His_kin-like_C"/>
</dbReference>
<dbReference type="PROSITE" id="PS50109">
    <property type="entry name" value="HIS_KIN"/>
    <property type="match status" value="1"/>
</dbReference>
<keyword evidence="9" id="KW-1185">Reference proteome</keyword>
<evidence type="ECO:0000256" key="4">
    <source>
        <dbReference type="ARBA" id="ARBA00022679"/>
    </source>
</evidence>
<dbReference type="GO" id="GO:0007234">
    <property type="term" value="P:osmosensory signaling via phosphorelay pathway"/>
    <property type="evidence" value="ECO:0007669"/>
    <property type="project" value="TreeGrafter"/>
</dbReference>
<keyword evidence="6" id="KW-0472">Membrane</keyword>
<evidence type="ECO:0000256" key="6">
    <source>
        <dbReference type="SAM" id="Phobius"/>
    </source>
</evidence>
<keyword evidence="3" id="KW-0597">Phosphoprotein</keyword>
<dbReference type="InterPro" id="IPR003594">
    <property type="entry name" value="HATPase_dom"/>
</dbReference>
<evidence type="ECO:0000256" key="1">
    <source>
        <dbReference type="ARBA" id="ARBA00000085"/>
    </source>
</evidence>
<feature type="transmembrane region" description="Helical" evidence="6">
    <location>
        <begin position="5"/>
        <end position="25"/>
    </location>
</feature>
<dbReference type="AlphaFoldDB" id="F4KNC9"/>
<dbReference type="Gene3D" id="1.10.287.130">
    <property type="match status" value="1"/>
</dbReference>
<dbReference type="CDD" id="cd00082">
    <property type="entry name" value="HisKA"/>
    <property type="match status" value="1"/>
</dbReference>
<dbReference type="SMART" id="SM00388">
    <property type="entry name" value="HisKA"/>
    <property type="match status" value="1"/>
</dbReference>
<dbReference type="Pfam" id="PF00512">
    <property type="entry name" value="HisKA"/>
    <property type="match status" value="1"/>
</dbReference>
<reference evidence="9" key="1">
    <citation type="submission" date="2011-04" db="EMBL/GenBank/DDBJ databases">
        <title>The complete genome of Porphyromonas asaccharolytica DSM 20707.</title>
        <authorList>
            <person name="Lucas S."/>
            <person name="Han J."/>
            <person name="Lapidus A."/>
            <person name="Bruce D."/>
            <person name="Goodwin L."/>
            <person name="Pitluck S."/>
            <person name="Peters L."/>
            <person name="Kyrpides N."/>
            <person name="Mavromatis K."/>
            <person name="Ivanova N."/>
            <person name="Ovchinnikova G."/>
            <person name="Pagani I."/>
            <person name="Lu M."/>
            <person name="Detter J.C."/>
            <person name="Tapia R."/>
            <person name="Han C."/>
            <person name="Land M."/>
            <person name="Hauser L."/>
            <person name="Markowitz V."/>
            <person name="Cheng J.-F."/>
            <person name="Hugenholtz P."/>
            <person name="Woyke T."/>
            <person name="Wu D."/>
            <person name="Gronow S."/>
            <person name="Wellnitz S."/>
            <person name="Brambilla E."/>
            <person name="Klenk H.-P."/>
            <person name="Eisen J.A."/>
        </authorList>
    </citation>
    <scope>NUCLEOTIDE SEQUENCE [LARGE SCALE GENOMIC DNA]</scope>
    <source>
        <strain evidence="9">ATCC 25260 / DSM 20707 / VPI 4198</strain>
    </source>
</reference>
<feature type="transmembrane region" description="Helical" evidence="6">
    <location>
        <begin position="257"/>
        <end position="282"/>
    </location>
</feature>
<dbReference type="InterPro" id="IPR003661">
    <property type="entry name" value="HisK_dim/P_dom"/>
</dbReference>
<dbReference type="PRINTS" id="PR00344">
    <property type="entry name" value="BCTRLSENSOR"/>
</dbReference>
<dbReference type="Pfam" id="PF02518">
    <property type="entry name" value="HATPase_c"/>
    <property type="match status" value="1"/>
</dbReference>
<dbReference type="GO" id="GO:0000156">
    <property type="term" value="F:phosphorelay response regulator activity"/>
    <property type="evidence" value="ECO:0007669"/>
    <property type="project" value="TreeGrafter"/>
</dbReference>
<dbReference type="Proteomes" id="UP000006545">
    <property type="component" value="Chromosome"/>
</dbReference>
<keyword evidence="6" id="KW-0812">Transmembrane</keyword>
<dbReference type="SUPFAM" id="SSF55874">
    <property type="entry name" value="ATPase domain of HSP90 chaperone/DNA topoisomerase II/histidine kinase"/>
    <property type="match status" value="1"/>
</dbReference>
<dbReference type="PANTHER" id="PTHR42878">
    <property type="entry name" value="TWO-COMPONENT HISTIDINE KINASE"/>
    <property type="match status" value="1"/>
</dbReference>
<dbReference type="GO" id="GO:0030295">
    <property type="term" value="F:protein kinase activator activity"/>
    <property type="evidence" value="ECO:0007669"/>
    <property type="project" value="TreeGrafter"/>
</dbReference>
<keyword evidence="5 8" id="KW-0418">Kinase</keyword>
<dbReference type="SMART" id="SM00387">
    <property type="entry name" value="HATPase_c"/>
    <property type="match status" value="1"/>
</dbReference>
<keyword evidence="6" id="KW-1133">Transmembrane helix</keyword>
<keyword evidence="4" id="KW-0808">Transferase</keyword>
<gene>
    <name evidence="8" type="ordered locus">Poras_1507</name>
</gene>
<name>F4KNC9_PORAD</name>
<accession>F4KNC9</accession>
<dbReference type="EC" id="2.7.13.3" evidence="2"/>
<dbReference type="KEGG" id="pah:Poras_1507"/>
<dbReference type="InterPro" id="IPR050351">
    <property type="entry name" value="BphY/WalK/GraS-like"/>
</dbReference>
<evidence type="ECO:0000256" key="5">
    <source>
        <dbReference type="ARBA" id="ARBA00022777"/>
    </source>
</evidence>
<dbReference type="GO" id="GO:0000155">
    <property type="term" value="F:phosphorelay sensor kinase activity"/>
    <property type="evidence" value="ECO:0007669"/>
    <property type="project" value="InterPro"/>
</dbReference>
<dbReference type="CDD" id="cd00075">
    <property type="entry name" value="HATPase"/>
    <property type="match status" value="1"/>
</dbReference>
<dbReference type="PANTHER" id="PTHR42878:SF13">
    <property type="entry name" value="HISTIDINE KINASE"/>
    <property type="match status" value="1"/>
</dbReference>
<evidence type="ECO:0000313" key="8">
    <source>
        <dbReference type="EMBL" id="AEE13440.1"/>
    </source>
</evidence>
<dbReference type="eggNOG" id="COG2205">
    <property type="taxonomic scope" value="Bacteria"/>
</dbReference>
<feature type="domain" description="Histidine kinase" evidence="7">
    <location>
        <begin position="297"/>
        <end position="518"/>
    </location>
</feature>
<dbReference type="InterPro" id="IPR005467">
    <property type="entry name" value="His_kinase_dom"/>
</dbReference>
<dbReference type="Gene3D" id="3.30.565.10">
    <property type="entry name" value="Histidine kinase-like ATPase, C-terminal domain"/>
    <property type="match status" value="1"/>
</dbReference>
<evidence type="ECO:0000256" key="3">
    <source>
        <dbReference type="ARBA" id="ARBA00022553"/>
    </source>
</evidence>
<dbReference type="EMBL" id="CP002689">
    <property type="protein sequence ID" value="AEE13440.1"/>
    <property type="molecule type" value="Genomic_DNA"/>
</dbReference>
<dbReference type="InterPro" id="IPR036097">
    <property type="entry name" value="HisK_dim/P_sf"/>
</dbReference>
<dbReference type="HOGENOM" id="CLU_026375_1_0_10"/>
<organism evidence="8 9">
    <name type="scientific">Porphyromonas asaccharolytica (strain ATCC 25260 / DSM 20707 / BCRC 10618 / CCUG 7834 / JCM 6326 / LMG 13178 / VPI 4198 / B440)</name>
    <name type="common">Bacteroides asaccharolyticus</name>
    <dbReference type="NCBI Taxonomy" id="879243"/>
    <lineage>
        <taxon>Bacteria</taxon>
        <taxon>Pseudomonadati</taxon>
        <taxon>Bacteroidota</taxon>
        <taxon>Bacteroidia</taxon>
        <taxon>Bacteroidales</taxon>
        <taxon>Porphyromonadaceae</taxon>
        <taxon>Porphyromonas</taxon>
    </lineage>
</organism>
<comment type="catalytic activity">
    <reaction evidence="1">
        <text>ATP + protein L-histidine = ADP + protein N-phospho-L-histidine.</text>
        <dbReference type="EC" id="2.7.13.3"/>
    </reaction>
</comment>
<evidence type="ECO:0000259" key="7">
    <source>
        <dbReference type="PROSITE" id="PS50109"/>
    </source>
</evidence>
<protein>
    <recommendedName>
        <fullName evidence="2">histidine kinase</fullName>
        <ecNumber evidence="2">2.7.13.3</ecNumber>
    </recommendedName>
</protein>
<dbReference type="SUPFAM" id="SSF47384">
    <property type="entry name" value="Homodimeric domain of signal transducing histidine kinase"/>
    <property type="match status" value="1"/>
</dbReference>
<evidence type="ECO:0000256" key="2">
    <source>
        <dbReference type="ARBA" id="ARBA00012438"/>
    </source>
</evidence>
<dbReference type="InterPro" id="IPR036890">
    <property type="entry name" value="HATPase_C_sf"/>
</dbReference>
<proteinExistence type="predicted"/>
<sequence>MGKRIIWTIIILLVTIATVSILLQLRNFSYVTALYNDYFETLAQRALDEVSRSLEQDEVERQLRSVLTQKDVQKFGLQDSLQPGVEGSGALSASYMSDGSEVWNGYGNSQRATCPPWAEARVNRRGKEHTKALQNKLLNTYFYHRNLLDEAVLRTILKRNDQPLRQRVNVDFLQKALVRELAQVGITEAFEFTLYDSRGQSVYTTVPDTYVPSRKAPLVLRRDLFVQSNSYLDTQDELQLPYIELIFMDHSHHMGNLIYTLPSAATLLVIVMLSALAIAILVRQQHYLRERKDFVSNMTHELKTPVSSIRLACEMLEDPSVEESEERRKRITQTMLKEVDRLTLLVDQVLQSSTMERGVLKTYPVELDAHEEIRDLSSAYVMKLTEAHGELVLALEAEHYRVLCDKIAFQNVISNVIDNSLKYRKEDIPPIITLTTRNDDTYLIIDIQDNGIGISRQDRAHIFDQFYRVHTGDRHDVKGFGLGLAYVQRAIQGMGGEVKVFSKLGVGTKMSLRIPFLAQSESKKNDNED</sequence>